<dbReference type="OrthoDB" id="2159786at2759"/>
<comment type="caution">
    <text evidence="2">The sequence shown here is derived from an EMBL/GenBank/DDBJ whole genome shotgun (WGS) entry which is preliminary data.</text>
</comment>
<evidence type="ECO:0008006" key="4">
    <source>
        <dbReference type="Google" id="ProtNLM"/>
    </source>
</evidence>
<feature type="compositionally biased region" description="Polar residues" evidence="1">
    <location>
        <begin position="515"/>
        <end position="534"/>
    </location>
</feature>
<reference evidence="3" key="1">
    <citation type="journal article" date="2016" name="Genome Announc.">
        <title>Genome sequences of three species of Hanseniaspora isolated from spontaneous wine fermentations.</title>
        <authorList>
            <person name="Sternes P.R."/>
            <person name="Lee D."/>
            <person name="Kutyna D.R."/>
            <person name="Borneman A.R."/>
        </authorList>
    </citation>
    <scope>NUCLEOTIDE SEQUENCE [LARGE SCALE GENOMIC DNA]</scope>
    <source>
        <strain evidence="3">AWRI3578</strain>
    </source>
</reference>
<dbReference type="InterPro" id="IPR007224">
    <property type="entry name" value="TIF_Rrn11"/>
</dbReference>
<dbReference type="EMBL" id="LPNL01000004">
    <property type="protein sequence ID" value="OEJ88135.1"/>
    <property type="molecule type" value="Genomic_DNA"/>
</dbReference>
<keyword evidence="3" id="KW-1185">Reference proteome</keyword>
<dbReference type="AlphaFoldDB" id="A0A1E5RMK2"/>
<evidence type="ECO:0000256" key="1">
    <source>
        <dbReference type="SAM" id="MobiDB-lite"/>
    </source>
</evidence>
<name>A0A1E5RMK2_9ASCO</name>
<sequence>MAAFELPIVVNNKHKRRNKNLLYKKYFIYKFLLSELDSDVKPNVKNNKKQKALKKLFNKRLLFYKEKYIMSFDRPHLSYEEWYPRQFIKEEMINENETSLAHENLDDEQTQPVSIEDETNEHNNAPLIDLSYHKFNKWYSNSMVKELRKQNRSILLNTTKTDELESFDKQYIKKSLTHFKSKDFVTEFTENHIIDNNFKLRTTSNVMQIWHVSILKKNWYRAYRCMSIILRTENVDIKQIYSLIIVTLQNYKFNHQETSGFSEKDTLLDFLKWTTFNNSPLMRINLNKIQTTRFPFNRTIKTFSVIPYTIYYYFFYNILKHYHGFMESHQKSEITKFKTFLVSIEEMMLVPPFEQDFLFKYYLGLSYMILVDFFSILLDDPKYLSKEELARDVNLYLNKSIKVFKQLGIPTDIKDVDSSKTNGNSQNLYYVNKKYLSEQLKFLQAKIFGTSPTSTSSEESSSSEEHSLYSDDSFEKQFENKINNLKDDEYKREKIFSDIDEDEMFRQESMMFENLNGTSTQKQNHEQSSQFWMD</sequence>
<evidence type="ECO:0000313" key="3">
    <source>
        <dbReference type="Proteomes" id="UP000095605"/>
    </source>
</evidence>
<evidence type="ECO:0000313" key="2">
    <source>
        <dbReference type="EMBL" id="OEJ88135.1"/>
    </source>
</evidence>
<dbReference type="Proteomes" id="UP000095605">
    <property type="component" value="Unassembled WGS sequence"/>
</dbReference>
<feature type="region of interest" description="Disordered" evidence="1">
    <location>
        <begin position="507"/>
        <end position="534"/>
    </location>
</feature>
<dbReference type="GO" id="GO:0001164">
    <property type="term" value="F:RNA polymerase I core promoter sequence-specific DNA binding"/>
    <property type="evidence" value="ECO:0007669"/>
    <property type="project" value="InterPro"/>
</dbReference>
<feature type="compositionally biased region" description="Low complexity" evidence="1">
    <location>
        <begin position="451"/>
        <end position="460"/>
    </location>
</feature>
<feature type="compositionally biased region" description="Basic and acidic residues" evidence="1">
    <location>
        <begin position="463"/>
        <end position="472"/>
    </location>
</feature>
<gene>
    <name evidence="2" type="ORF">AWRI3578_g1772</name>
</gene>
<dbReference type="GO" id="GO:0001181">
    <property type="term" value="F:RNA polymerase I general transcription initiation factor activity"/>
    <property type="evidence" value="ECO:0007669"/>
    <property type="project" value="InterPro"/>
</dbReference>
<protein>
    <recommendedName>
        <fullName evidence="4">RNA polymerase I-specific transcription initiation factor RRN11</fullName>
    </recommendedName>
</protein>
<feature type="region of interest" description="Disordered" evidence="1">
    <location>
        <begin position="451"/>
        <end position="472"/>
    </location>
</feature>
<accession>A0A1E5RMK2</accession>
<organism evidence="2 3">
    <name type="scientific">Hanseniaspora opuntiae</name>
    <dbReference type="NCBI Taxonomy" id="211096"/>
    <lineage>
        <taxon>Eukaryota</taxon>
        <taxon>Fungi</taxon>
        <taxon>Dikarya</taxon>
        <taxon>Ascomycota</taxon>
        <taxon>Saccharomycotina</taxon>
        <taxon>Saccharomycetes</taxon>
        <taxon>Saccharomycodales</taxon>
        <taxon>Saccharomycodaceae</taxon>
        <taxon>Hanseniaspora</taxon>
    </lineage>
</organism>
<dbReference type="Pfam" id="PF04090">
    <property type="entry name" value="Rrn11"/>
    <property type="match status" value="1"/>
</dbReference>
<proteinExistence type="predicted"/>